<organism evidence="3 4">
    <name type="scientific">Leptomonas seymouri</name>
    <dbReference type="NCBI Taxonomy" id="5684"/>
    <lineage>
        <taxon>Eukaryota</taxon>
        <taxon>Discoba</taxon>
        <taxon>Euglenozoa</taxon>
        <taxon>Kinetoplastea</taxon>
        <taxon>Metakinetoplastina</taxon>
        <taxon>Trypanosomatida</taxon>
        <taxon>Trypanosomatidae</taxon>
        <taxon>Leishmaniinae</taxon>
        <taxon>Leptomonas</taxon>
    </lineage>
</organism>
<dbReference type="AlphaFoldDB" id="A0A0N1IH98"/>
<feature type="compositionally biased region" description="Low complexity" evidence="2">
    <location>
        <begin position="350"/>
        <end position="372"/>
    </location>
</feature>
<proteinExistence type="predicted"/>
<dbReference type="EMBL" id="LJSK01000349">
    <property type="protein sequence ID" value="KPI83611.1"/>
    <property type="molecule type" value="Genomic_DNA"/>
</dbReference>
<feature type="compositionally biased region" description="Basic and acidic residues" evidence="2">
    <location>
        <begin position="514"/>
        <end position="533"/>
    </location>
</feature>
<evidence type="ECO:0000256" key="1">
    <source>
        <dbReference type="SAM" id="Coils"/>
    </source>
</evidence>
<comment type="caution">
    <text evidence="3">The sequence shown here is derived from an EMBL/GenBank/DDBJ whole genome shotgun (WGS) entry which is preliminary data.</text>
</comment>
<feature type="coiled-coil region" evidence="1">
    <location>
        <begin position="559"/>
        <end position="593"/>
    </location>
</feature>
<feature type="region of interest" description="Disordered" evidence="2">
    <location>
        <begin position="509"/>
        <end position="539"/>
    </location>
</feature>
<sequence length="856" mass="92690">MQSARPWTYSAYNIAAVVNFTAAVAAEVRRQEDVYDETAETLRVQKERTDFEFMEAKKKRYPPDSQLYREDVNNYLADSEKILSDDLARLKDAYPLGYEGVDPEGALGTYKLRATLLRHIEHIEAKRRATAVAAGDGTSSSAVMNASGWTSSALVKAEDDWRGGAPQRSDAPSPSSTAVLGVLKGAVEEINICVSEHHDRHPQPRHAAENNDSLISTTEPTAVSRNTAVDAASHALVQIKTEMSGGPSTAFPPSWASLKTEGRKVVPADWDNGAYLTPHPTAPGAPFPRYKSVPHLSSSASLPSFVVPACTPNPAAGTSHKKIPSSVTSTRVSAFSKRSVPSPSPPPHRPNSAPLASQRAASSAHSRGKSSASSAVAATAVTCVSRADADKDKVMQLWWRLWPGQRPRRSTCVGDHGDGGTWRTDSVGGAVRPTVVMVKAVASVAQKNLDRERARCAAQQLHVTGLLEKLKSKEKPGACESGNYVDSAHFVSEHLSKRPNANAMYTRRCRRRKTEAQDADQRTTNYDLEKAGSEDDLPTAASHLRVTPETPSAEVAATEAALVAQHRQLKKEMEQLATKQAAHERLVEELLDAIKSTPAPTQPRPFDGIEAAEVDLLRGSTTITTATQQGIRRHASSQQGGRDASPRHHSTAASTVAPPQQQFEVSHGTPLDSETVASHKRELLRNALLHPCQLITQLQRSRDADTQWHTTQPDESVFTHSTATVESITLPSIEEDRRAADLDAYMWPSELEARIQHKLHACTDMSGRVRYSYHVALSQDDVRILEKFAVAGATVDYSSHISPSQDGAAATSNVDTLSALPPDLDSHVVALPKSGMHGWLYVQGRGEIITAAVTLS</sequence>
<keyword evidence="1" id="KW-0175">Coiled coil</keyword>
<feature type="region of interest" description="Disordered" evidence="2">
    <location>
        <begin position="196"/>
        <end position="215"/>
    </location>
</feature>
<feature type="compositionally biased region" description="Basic and acidic residues" evidence="2">
    <location>
        <begin position="196"/>
        <end position="209"/>
    </location>
</feature>
<gene>
    <name evidence="3" type="ORF">ABL78_7349</name>
</gene>
<dbReference type="OrthoDB" id="10465496at2759"/>
<protein>
    <submittedName>
        <fullName evidence="3">Uncharacterized protein</fullName>
    </submittedName>
</protein>
<accession>A0A0N1IH98</accession>
<feature type="compositionally biased region" description="Polar residues" evidence="2">
    <location>
        <begin position="651"/>
        <end position="664"/>
    </location>
</feature>
<reference evidence="3 4" key="1">
    <citation type="journal article" date="2015" name="PLoS Pathog.">
        <title>Leptomonas seymouri: Adaptations to the Dixenous Life Cycle Analyzed by Genome Sequencing, Transcriptome Profiling and Co-infection with Leishmania donovani.</title>
        <authorList>
            <person name="Kraeva N."/>
            <person name="Butenko A."/>
            <person name="Hlavacova J."/>
            <person name="Kostygov A."/>
            <person name="Myskova J."/>
            <person name="Grybchuk D."/>
            <person name="Lestinova T."/>
            <person name="Votypka J."/>
            <person name="Volf P."/>
            <person name="Opperdoes F."/>
            <person name="Flegontov P."/>
            <person name="Lukes J."/>
            <person name="Yurchenko V."/>
        </authorList>
    </citation>
    <scope>NUCLEOTIDE SEQUENCE [LARGE SCALE GENOMIC DNA]</scope>
    <source>
        <strain evidence="3 4">ATCC 30220</strain>
    </source>
</reference>
<feature type="region of interest" description="Disordered" evidence="2">
    <location>
        <begin position="625"/>
        <end position="667"/>
    </location>
</feature>
<name>A0A0N1IH98_LEPSE</name>
<evidence type="ECO:0000313" key="3">
    <source>
        <dbReference type="EMBL" id="KPI83611.1"/>
    </source>
</evidence>
<dbReference type="Proteomes" id="UP000038009">
    <property type="component" value="Unassembled WGS sequence"/>
</dbReference>
<evidence type="ECO:0000313" key="4">
    <source>
        <dbReference type="Proteomes" id="UP000038009"/>
    </source>
</evidence>
<dbReference type="OMA" id="EYLWPED"/>
<feature type="compositionally biased region" description="Polar residues" evidence="2">
    <location>
        <begin position="625"/>
        <end position="640"/>
    </location>
</feature>
<dbReference type="VEuPathDB" id="TriTrypDB:Lsey_0349_0030"/>
<feature type="region of interest" description="Disordered" evidence="2">
    <location>
        <begin position="315"/>
        <end position="372"/>
    </location>
</feature>
<evidence type="ECO:0000256" key="2">
    <source>
        <dbReference type="SAM" id="MobiDB-lite"/>
    </source>
</evidence>
<keyword evidence="4" id="KW-1185">Reference proteome</keyword>